<feature type="compositionally biased region" description="Basic residues" evidence="1">
    <location>
        <begin position="165"/>
        <end position="174"/>
    </location>
</feature>
<keyword evidence="3" id="KW-1185">Reference proteome</keyword>
<feature type="compositionally biased region" description="Low complexity" evidence="1">
    <location>
        <begin position="206"/>
        <end position="219"/>
    </location>
</feature>
<organism evidence="2 3">
    <name type="scientific">Smittium mucronatum</name>
    <dbReference type="NCBI Taxonomy" id="133383"/>
    <lineage>
        <taxon>Eukaryota</taxon>
        <taxon>Fungi</taxon>
        <taxon>Fungi incertae sedis</taxon>
        <taxon>Zoopagomycota</taxon>
        <taxon>Kickxellomycotina</taxon>
        <taxon>Harpellomycetes</taxon>
        <taxon>Harpellales</taxon>
        <taxon>Legeriomycetaceae</taxon>
        <taxon>Smittium</taxon>
    </lineage>
</organism>
<evidence type="ECO:0000256" key="1">
    <source>
        <dbReference type="SAM" id="MobiDB-lite"/>
    </source>
</evidence>
<dbReference type="AlphaFoldDB" id="A0A1R0H2X5"/>
<proteinExistence type="predicted"/>
<protein>
    <submittedName>
        <fullName evidence="2">Uncharacterized protein</fullName>
    </submittedName>
</protein>
<dbReference type="EMBL" id="LSSL01000883">
    <property type="protein sequence ID" value="OLY83477.1"/>
    <property type="molecule type" value="Genomic_DNA"/>
</dbReference>
<dbReference type="InterPro" id="IPR019148">
    <property type="entry name" value="Nuclear_protein_DGCR14_ESS-2"/>
</dbReference>
<feature type="compositionally biased region" description="Polar residues" evidence="1">
    <location>
        <begin position="126"/>
        <end position="146"/>
    </location>
</feature>
<name>A0A1R0H2X5_9FUNG</name>
<comment type="caution">
    <text evidence="2">The sequence shown here is derived from an EMBL/GenBank/DDBJ whole genome shotgun (WGS) entry which is preliminary data.</text>
</comment>
<feature type="compositionally biased region" description="Polar residues" evidence="1">
    <location>
        <begin position="182"/>
        <end position="191"/>
    </location>
</feature>
<evidence type="ECO:0000313" key="2">
    <source>
        <dbReference type="EMBL" id="OLY83477.1"/>
    </source>
</evidence>
<reference evidence="2 3" key="1">
    <citation type="journal article" date="2016" name="Mol. Biol. Evol.">
        <title>Genome-Wide Survey of Gut Fungi (Harpellales) Reveals the First Horizontally Transferred Ubiquitin Gene from a Mosquito Host.</title>
        <authorList>
            <person name="Wang Y."/>
            <person name="White M.M."/>
            <person name="Kvist S."/>
            <person name="Moncalvo J.M."/>
        </authorList>
    </citation>
    <scope>NUCLEOTIDE SEQUENCE [LARGE SCALE GENOMIC DNA]</scope>
    <source>
        <strain evidence="2 3">ALG-7-W6</strain>
    </source>
</reference>
<dbReference type="OrthoDB" id="19679at2759"/>
<gene>
    <name evidence="2" type="ORF">AYI68_g2380</name>
</gene>
<accession>A0A1R0H2X5</accession>
<evidence type="ECO:0000313" key="3">
    <source>
        <dbReference type="Proteomes" id="UP000187455"/>
    </source>
</evidence>
<feature type="region of interest" description="Disordered" evidence="1">
    <location>
        <begin position="122"/>
        <end position="219"/>
    </location>
</feature>
<dbReference type="STRING" id="133383.A0A1R0H2X5"/>
<sequence>MYPWLYDQPKSNPTSTKNSIGTWEFKANNSLMFYANSSVSEFNENKRADPRSIIYENTRFKNVIQFNKTAHPNIISDNSLLLIIINHFFKSKSDLGNMHDSKLIFLDPDSALVSPAKGSYKLVDSPPSTHHASETPSSSPNVQRFKSPSYAVPPTPLRESLAHKLASKSTKKRKSNLDPLDYNQSTPSSARFLSPAGKRLLSNANKSPFTSKFSKPPKK</sequence>
<dbReference type="Pfam" id="PF09751">
    <property type="entry name" value="Es2"/>
    <property type="match status" value="1"/>
</dbReference>
<dbReference type="Proteomes" id="UP000187455">
    <property type="component" value="Unassembled WGS sequence"/>
</dbReference>